<dbReference type="OrthoDB" id="9786191at2"/>
<organism evidence="4 6">
    <name type="scientific">Flavobacterium glycines</name>
    <dbReference type="NCBI Taxonomy" id="551990"/>
    <lineage>
        <taxon>Bacteria</taxon>
        <taxon>Pseudomonadati</taxon>
        <taxon>Bacteroidota</taxon>
        <taxon>Flavobacteriia</taxon>
        <taxon>Flavobacteriales</taxon>
        <taxon>Flavobacteriaceae</taxon>
        <taxon>Flavobacterium</taxon>
    </lineage>
</organism>
<keyword evidence="7" id="KW-1185">Reference proteome</keyword>
<feature type="chain" id="PRO_5044556072" description="Cytochrome c domain-containing protein" evidence="2">
    <location>
        <begin position="24"/>
        <end position="145"/>
    </location>
</feature>
<dbReference type="Proteomes" id="UP000321579">
    <property type="component" value="Unassembled WGS sequence"/>
</dbReference>
<reference evidence="5 7" key="3">
    <citation type="submission" date="2016-10" db="EMBL/GenBank/DDBJ databases">
        <authorList>
            <person name="Varghese N."/>
            <person name="Submissions S."/>
        </authorList>
    </citation>
    <scope>NUCLEOTIDE SEQUENCE [LARGE SCALE GENOMIC DNA]</scope>
    <source>
        <strain evidence="5 7">Gm-149</strain>
    </source>
</reference>
<reference evidence="6" key="1">
    <citation type="submission" date="2016-03" db="EMBL/GenBank/DDBJ databases">
        <title>Draft genome sequence of Paenibacillus glacialis DSM 22343.</title>
        <authorList>
            <person name="Shin S.-K."/>
            <person name="Yi H."/>
        </authorList>
    </citation>
    <scope>NUCLEOTIDE SEQUENCE [LARGE SCALE GENOMIC DNA]</scope>
    <source>
        <strain evidence="6">NBRC 105008</strain>
    </source>
</reference>
<dbReference type="RefSeq" id="WP_066328786.1">
    <property type="nucleotide sequence ID" value="NZ_BJVF01000005.1"/>
</dbReference>
<protein>
    <recommendedName>
        <fullName evidence="9">Cytochrome c domain-containing protein</fullName>
    </recommendedName>
</protein>
<evidence type="ECO:0008006" key="9">
    <source>
        <dbReference type="Google" id="ProtNLM"/>
    </source>
</evidence>
<evidence type="ECO:0000256" key="2">
    <source>
        <dbReference type="SAM" id="SignalP"/>
    </source>
</evidence>
<dbReference type="Proteomes" id="UP000093226">
    <property type="component" value="Unassembled WGS sequence"/>
</dbReference>
<evidence type="ECO:0000313" key="3">
    <source>
        <dbReference type="EMBL" id="GEL11687.1"/>
    </source>
</evidence>
<reference evidence="4" key="2">
    <citation type="submission" date="2016-03" db="EMBL/GenBank/DDBJ databases">
        <authorList>
            <person name="Ploux O."/>
        </authorList>
    </citation>
    <scope>NUCLEOTIDE SEQUENCE</scope>
    <source>
        <strain evidence="4">NBRC 105008</strain>
    </source>
</reference>
<evidence type="ECO:0000313" key="8">
    <source>
        <dbReference type="Proteomes" id="UP000321579"/>
    </source>
</evidence>
<evidence type="ECO:0000313" key="5">
    <source>
        <dbReference type="EMBL" id="SDJ70260.1"/>
    </source>
</evidence>
<dbReference type="PROSITE" id="PS51257">
    <property type="entry name" value="PROKAR_LIPOPROTEIN"/>
    <property type="match status" value="1"/>
</dbReference>
<evidence type="ECO:0000256" key="1">
    <source>
        <dbReference type="SAM" id="MobiDB-lite"/>
    </source>
</evidence>
<evidence type="ECO:0000313" key="6">
    <source>
        <dbReference type="Proteomes" id="UP000093226"/>
    </source>
</evidence>
<dbReference type="STRING" id="551990.SAMN05192550_2599"/>
<evidence type="ECO:0000313" key="7">
    <source>
        <dbReference type="Proteomes" id="UP000182367"/>
    </source>
</evidence>
<dbReference type="SUPFAM" id="SSF46626">
    <property type="entry name" value="Cytochrome c"/>
    <property type="match status" value="1"/>
</dbReference>
<dbReference type="GO" id="GO:0009055">
    <property type="term" value="F:electron transfer activity"/>
    <property type="evidence" value="ECO:0007669"/>
    <property type="project" value="InterPro"/>
</dbReference>
<gene>
    <name evidence="4" type="ORF">FBGL_11950</name>
    <name evidence="3" type="ORF">FGL01_24260</name>
    <name evidence="5" type="ORF">SAMN05192550_2599</name>
</gene>
<feature type="region of interest" description="Disordered" evidence="1">
    <location>
        <begin position="32"/>
        <end position="65"/>
    </location>
</feature>
<sequence>MKKITLLLIFTFFAILFSCETSTFQDIEQDPAATTQNNSGSTDNTSGSTSGSTTGSTSGTTTTTPNVTYTTDVKPIITNNCIACHFSGGESPALGTYTQVKNAASAGKLLCTIQAQGCRTMPPSGKMSQANINLILLWKTQGYIQ</sequence>
<evidence type="ECO:0000313" key="4">
    <source>
        <dbReference type="EMBL" id="OCB70276.1"/>
    </source>
</evidence>
<name>A0A1B9DKP1_9FLAO</name>
<reference evidence="3 8" key="4">
    <citation type="submission" date="2019-07" db="EMBL/GenBank/DDBJ databases">
        <title>Whole genome shotgun sequence of Flavobacterium glycines NBRC 105008.</title>
        <authorList>
            <person name="Hosoyama A."/>
            <person name="Uohara A."/>
            <person name="Ohji S."/>
            <person name="Ichikawa N."/>
        </authorList>
    </citation>
    <scope>NUCLEOTIDE SEQUENCE [LARGE SCALE GENOMIC DNA]</scope>
    <source>
        <strain evidence="3 8">NBRC 105008</strain>
    </source>
</reference>
<dbReference type="EMBL" id="BJVF01000005">
    <property type="protein sequence ID" value="GEL11687.1"/>
    <property type="molecule type" value="Genomic_DNA"/>
</dbReference>
<accession>A0A1B9DKP1</accession>
<dbReference type="EMBL" id="FNEO01000006">
    <property type="protein sequence ID" value="SDJ70260.1"/>
    <property type="molecule type" value="Genomic_DNA"/>
</dbReference>
<feature type="signal peptide" evidence="2">
    <location>
        <begin position="1"/>
        <end position="23"/>
    </location>
</feature>
<dbReference type="EMBL" id="LVEO01000022">
    <property type="protein sequence ID" value="OCB70276.1"/>
    <property type="molecule type" value="Genomic_DNA"/>
</dbReference>
<feature type="compositionally biased region" description="Low complexity" evidence="1">
    <location>
        <begin position="34"/>
        <end position="65"/>
    </location>
</feature>
<dbReference type="Proteomes" id="UP000182367">
    <property type="component" value="Unassembled WGS sequence"/>
</dbReference>
<dbReference type="AlphaFoldDB" id="A0A1B9DKP1"/>
<proteinExistence type="predicted"/>
<comment type="caution">
    <text evidence="4">The sequence shown here is derived from an EMBL/GenBank/DDBJ whole genome shotgun (WGS) entry which is preliminary data.</text>
</comment>
<dbReference type="GO" id="GO:0020037">
    <property type="term" value="F:heme binding"/>
    <property type="evidence" value="ECO:0007669"/>
    <property type="project" value="InterPro"/>
</dbReference>
<dbReference type="InterPro" id="IPR036909">
    <property type="entry name" value="Cyt_c-like_dom_sf"/>
</dbReference>
<keyword evidence="2" id="KW-0732">Signal</keyword>